<dbReference type="EMBL" id="JACVVX010000001">
    <property type="protein sequence ID" value="MBD0413945.1"/>
    <property type="molecule type" value="Genomic_DNA"/>
</dbReference>
<keyword evidence="3" id="KW-0812">Transmembrane</keyword>
<evidence type="ECO:0000256" key="1">
    <source>
        <dbReference type="SAM" id="Coils"/>
    </source>
</evidence>
<dbReference type="AlphaFoldDB" id="A0A8J6Q0H5"/>
<feature type="coiled-coil region" evidence="1">
    <location>
        <begin position="165"/>
        <end position="240"/>
    </location>
</feature>
<dbReference type="Proteomes" id="UP000643405">
    <property type="component" value="Unassembled WGS sequence"/>
</dbReference>
<keyword evidence="5" id="KW-1185">Reference proteome</keyword>
<evidence type="ECO:0000256" key="3">
    <source>
        <dbReference type="SAM" id="Phobius"/>
    </source>
</evidence>
<dbReference type="RefSeq" id="WP_188163337.1">
    <property type="nucleotide sequence ID" value="NZ_JACVVX010000001.1"/>
</dbReference>
<sequence>MVKTPRTRHSKSTREPVTIDLDPDAVKRVDEATVETPQEPFASESASPPVDETPTGDAAPVDADATPETQPSPEPSGYDFSEPSVSDAPVQEPAAEISEPPVEETVAEQSAYRAAPRPEPAPRRKGGSSLMAGVAGAAIALAVAAGLQYSGLLAAPTGSGDSTQVAALQSELDAVKQQLAALSNAPSAPGDAGALDQLRSELAALKSEVESGGAADSGGLAALDERLKSIESSVAAASENTASQDEITALNERITGLDATLKSATDGTSAIEGRIGALEQTISGLTEKVDAQADQPRIALAIAAAALKSAVDRGEPFGAELETLAAIAPDAPELAALRGFAEKGVPSRADILAQTDAAATAMIAAGSPIDANAGYFDQLMASAKSMVQVRPIGAVEGTGVPETVARIEAAVNEGNYEKALAEYEALPDAVKAAGADFTAKLKARLEVEKLADQLVAGAMKA</sequence>
<evidence type="ECO:0000313" key="5">
    <source>
        <dbReference type="Proteomes" id="UP000643405"/>
    </source>
</evidence>
<proteinExistence type="predicted"/>
<evidence type="ECO:0000313" key="4">
    <source>
        <dbReference type="EMBL" id="MBD0413945.1"/>
    </source>
</evidence>
<protein>
    <submittedName>
        <fullName evidence="4">Phage tail protein</fullName>
    </submittedName>
</protein>
<comment type="caution">
    <text evidence="4">The sequence shown here is derived from an EMBL/GenBank/DDBJ whole genome shotgun (WGS) entry which is preliminary data.</text>
</comment>
<name>A0A8J6Q0H5_9HYPH</name>
<feature type="transmembrane region" description="Helical" evidence="3">
    <location>
        <begin position="130"/>
        <end position="149"/>
    </location>
</feature>
<gene>
    <name evidence="4" type="ORF">ICI42_04695</name>
</gene>
<accession>A0A8J6Q0H5</accession>
<organism evidence="4 5">
    <name type="scientific">Oryzicola mucosus</name>
    <dbReference type="NCBI Taxonomy" id="2767425"/>
    <lineage>
        <taxon>Bacteria</taxon>
        <taxon>Pseudomonadati</taxon>
        <taxon>Pseudomonadota</taxon>
        <taxon>Alphaproteobacteria</taxon>
        <taxon>Hyphomicrobiales</taxon>
        <taxon>Phyllobacteriaceae</taxon>
        <taxon>Oryzicola</taxon>
    </lineage>
</organism>
<feature type="region of interest" description="Disordered" evidence="2">
    <location>
        <begin position="1"/>
        <end position="129"/>
    </location>
</feature>
<keyword evidence="3" id="KW-1133">Transmembrane helix</keyword>
<reference evidence="4" key="1">
    <citation type="submission" date="2020-09" db="EMBL/GenBank/DDBJ databases">
        <title>Genome seq and assembly of Tianweitania sp.</title>
        <authorList>
            <person name="Chhetri G."/>
        </authorList>
    </citation>
    <scope>NUCLEOTIDE SEQUENCE</scope>
    <source>
        <strain evidence="4">Rool2</strain>
    </source>
</reference>
<evidence type="ECO:0000256" key="2">
    <source>
        <dbReference type="SAM" id="MobiDB-lite"/>
    </source>
</evidence>
<keyword evidence="3" id="KW-0472">Membrane</keyword>
<feature type="compositionally biased region" description="Basic residues" evidence="2">
    <location>
        <begin position="1"/>
        <end position="11"/>
    </location>
</feature>
<keyword evidence="1" id="KW-0175">Coiled coil</keyword>
<dbReference type="Gene3D" id="1.10.287.1490">
    <property type="match status" value="1"/>
</dbReference>